<dbReference type="InterPro" id="IPR051436">
    <property type="entry name" value="Autophagy-related_EPG5"/>
</dbReference>
<dbReference type="GO" id="GO:0005737">
    <property type="term" value="C:cytoplasm"/>
    <property type="evidence" value="ECO:0007669"/>
    <property type="project" value="TreeGrafter"/>
</dbReference>
<feature type="compositionally biased region" description="Low complexity" evidence="1">
    <location>
        <begin position="182"/>
        <end position="192"/>
    </location>
</feature>
<accession>A0A183B271</accession>
<reference evidence="2 3" key="2">
    <citation type="submission" date="2018-11" db="EMBL/GenBank/DDBJ databases">
        <authorList>
            <consortium name="Pathogen Informatics"/>
        </authorList>
    </citation>
    <scope>NUCLEOTIDE SEQUENCE [LARGE SCALE GENOMIC DNA]</scope>
    <source>
        <strain evidence="2 3">Egypt</strain>
    </source>
</reference>
<evidence type="ECO:0000256" key="1">
    <source>
        <dbReference type="SAM" id="MobiDB-lite"/>
    </source>
</evidence>
<dbReference type="GO" id="GO:0097352">
    <property type="term" value="P:autophagosome maturation"/>
    <property type="evidence" value="ECO:0007669"/>
    <property type="project" value="TreeGrafter"/>
</dbReference>
<protein>
    <submittedName>
        <fullName evidence="4">Rif1_N domain-containing protein</fullName>
    </submittedName>
</protein>
<evidence type="ECO:0000313" key="2">
    <source>
        <dbReference type="EMBL" id="VDP90578.1"/>
    </source>
</evidence>
<keyword evidence="3" id="KW-1185">Reference proteome</keyword>
<dbReference type="AlphaFoldDB" id="A0A183B271"/>
<reference evidence="4" key="1">
    <citation type="submission" date="2016-06" db="UniProtKB">
        <authorList>
            <consortium name="WormBaseParasite"/>
        </authorList>
    </citation>
    <scope>IDENTIFICATION</scope>
</reference>
<dbReference type="Proteomes" id="UP000272942">
    <property type="component" value="Unassembled WGS sequence"/>
</dbReference>
<proteinExistence type="predicted"/>
<gene>
    <name evidence="2" type="ORF">ECPE_LOCUS13306</name>
</gene>
<feature type="region of interest" description="Disordered" evidence="1">
    <location>
        <begin position="155"/>
        <end position="199"/>
    </location>
</feature>
<name>A0A183B271_9TREM</name>
<dbReference type="WBParaSite" id="ECPE_0001334501-mRNA-1">
    <property type="protein sequence ID" value="ECPE_0001334501-mRNA-1"/>
    <property type="gene ID" value="ECPE_0001334501"/>
</dbReference>
<dbReference type="EMBL" id="UZAN01054780">
    <property type="protein sequence ID" value="VDP90578.1"/>
    <property type="molecule type" value="Genomic_DNA"/>
</dbReference>
<organism evidence="4">
    <name type="scientific">Echinostoma caproni</name>
    <dbReference type="NCBI Taxonomy" id="27848"/>
    <lineage>
        <taxon>Eukaryota</taxon>
        <taxon>Metazoa</taxon>
        <taxon>Spiralia</taxon>
        <taxon>Lophotrochozoa</taxon>
        <taxon>Platyhelminthes</taxon>
        <taxon>Trematoda</taxon>
        <taxon>Digenea</taxon>
        <taxon>Plagiorchiida</taxon>
        <taxon>Echinostomata</taxon>
        <taxon>Echinostomatoidea</taxon>
        <taxon>Echinostomatidae</taxon>
        <taxon>Echinostoma</taxon>
    </lineage>
</organism>
<sequence>MTTAPLKGNCRAVMAQVRSVSYPSPQIMLLLLLATEAPFNFLRPSTEDIDELIDWLVNRDPNSFVHILARTLLHRLNWESYLNKENDEPFLPLSMHLKLAVGLAKLSEKRILHGARFLHIQNHPVVEQFLSSTKSTASTATGLLLTTLGYRRLSMEPPPNEESDVDHQSRQRSRLPFMSNARRSSVTTRSRSQGPMDQVELSSVSDPVVSWCIDLVTRLHLPGCAINLSNKPLMNEAKTELMEVWQKLVHCNFDRNPITAFLLLSIHSALFTSTTDPTIPCEAHATGHEPPATGCSNPDPVDNIPNARKSAIALFWPSLRQSRSNTAHLEPSFSWWIVTIMHAVDLEMQSTSPSDLEKADDTATALSSAWFRLSPVISRHLDELIVNAPKSLKSGSSEGCLPARFVILLERLLLEAGLLSPSMETTDNPMSISIFGRVQVILSQLALTQSISLLVACPPENPVFPILLHLLLSSVFSSPGQALPEGTTQLNVPQWPHNLGFYPEKLLANIPPATMKLFLVLV</sequence>
<dbReference type="PANTHER" id="PTHR31139">
    <property type="entry name" value="ECTOPIC P GRANULES PROTEIN 5 HOMOLOG"/>
    <property type="match status" value="1"/>
</dbReference>
<evidence type="ECO:0000313" key="4">
    <source>
        <dbReference type="WBParaSite" id="ECPE_0001334501-mRNA-1"/>
    </source>
</evidence>
<dbReference type="PANTHER" id="PTHR31139:SF4">
    <property type="entry name" value="ECTOPIC P GRANULES PROTEIN 5 HOMOLOG"/>
    <property type="match status" value="1"/>
</dbReference>
<evidence type="ECO:0000313" key="3">
    <source>
        <dbReference type="Proteomes" id="UP000272942"/>
    </source>
</evidence>